<dbReference type="AlphaFoldDB" id="A0A011UHX1"/>
<evidence type="ECO:0000313" key="2">
    <source>
        <dbReference type="EMBL" id="TDR35196.1"/>
    </source>
</evidence>
<sequence length="83" mass="9257">MEHLHRLQAGTDTELEIHDGIIGSGTLQCPRQVFEIFTNLHLVSTPLERASQRTRESRIVLYNQQGVAAIHRGPFGKEPPEAG</sequence>
<accession>A0A011UHX1</accession>
<comment type="caution">
    <text evidence="1">The sequence shown here is derived from an EMBL/GenBank/DDBJ whole genome shotgun (WGS) entry which is preliminary data.</text>
</comment>
<proteinExistence type="predicted"/>
<dbReference type="Proteomes" id="UP000294958">
    <property type="component" value="Unassembled WGS sequence"/>
</dbReference>
<keyword evidence="4" id="KW-1185">Reference proteome</keyword>
<evidence type="ECO:0000313" key="4">
    <source>
        <dbReference type="Proteomes" id="UP000294958"/>
    </source>
</evidence>
<dbReference type="Proteomes" id="UP000019849">
    <property type="component" value="Unassembled WGS sequence"/>
</dbReference>
<dbReference type="HOGENOM" id="CLU_2535305_0_0_5"/>
<evidence type="ECO:0000313" key="3">
    <source>
        <dbReference type="Proteomes" id="UP000019849"/>
    </source>
</evidence>
<name>A0A011UHX1_9HYPH</name>
<reference evidence="1 3" key="1">
    <citation type="submission" date="2014-02" db="EMBL/GenBank/DDBJ databases">
        <title>Aquamicrobium defluvii Genome sequencing.</title>
        <authorList>
            <person name="Wang X."/>
        </authorList>
    </citation>
    <scope>NUCLEOTIDE SEQUENCE [LARGE SCALE GENOMIC DNA]</scope>
    <source>
        <strain evidence="1 3">W13Z1</strain>
    </source>
</reference>
<evidence type="ECO:0000313" key="1">
    <source>
        <dbReference type="EMBL" id="EXL05443.1"/>
    </source>
</evidence>
<dbReference type="EMBL" id="JENY01000019">
    <property type="protein sequence ID" value="EXL05443.1"/>
    <property type="molecule type" value="Genomic_DNA"/>
</dbReference>
<dbReference type="EMBL" id="SNZF01000010">
    <property type="protein sequence ID" value="TDR35196.1"/>
    <property type="molecule type" value="Genomic_DNA"/>
</dbReference>
<reference evidence="2 4" key="2">
    <citation type="submission" date="2019-03" db="EMBL/GenBank/DDBJ databases">
        <title>Genomic Encyclopedia of Type Strains, Phase IV (KMG-IV): sequencing the most valuable type-strain genomes for metagenomic binning, comparative biology and taxonomic classification.</title>
        <authorList>
            <person name="Goeker M."/>
        </authorList>
    </citation>
    <scope>NUCLEOTIDE SEQUENCE [LARGE SCALE GENOMIC DNA]</scope>
    <source>
        <strain evidence="2 4">DSM 11603</strain>
    </source>
</reference>
<organism evidence="1 3">
    <name type="scientific">Aquamicrobium defluvii</name>
    <dbReference type="NCBI Taxonomy" id="69279"/>
    <lineage>
        <taxon>Bacteria</taxon>
        <taxon>Pseudomonadati</taxon>
        <taxon>Pseudomonadota</taxon>
        <taxon>Alphaproteobacteria</taxon>
        <taxon>Hyphomicrobiales</taxon>
        <taxon>Phyllobacteriaceae</taxon>
        <taxon>Aquamicrobium</taxon>
    </lineage>
</organism>
<gene>
    <name evidence="1" type="ORF">BG36_07035</name>
    <name evidence="2" type="ORF">DES43_1102</name>
</gene>
<protein>
    <submittedName>
        <fullName evidence="1">Uncharacterized protein</fullName>
    </submittedName>
</protein>